<gene>
    <name evidence="9" type="primary">LOC104595666</name>
</gene>
<dbReference type="Gene3D" id="3.30.40.10">
    <property type="entry name" value="Zinc/RING finger domain, C3HC4 (zinc finger)"/>
    <property type="match status" value="1"/>
</dbReference>
<comment type="pathway">
    <text evidence="2">Protein modification; protein ubiquitination.</text>
</comment>
<dbReference type="EC" id="2.3.2.27" evidence="3"/>
<dbReference type="UniPathway" id="UPA00143"/>
<dbReference type="PANTHER" id="PTHR23315">
    <property type="entry name" value="U BOX DOMAIN-CONTAINING"/>
    <property type="match status" value="1"/>
</dbReference>
<evidence type="ECO:0000259" key="7">
    <source>
        <dbReference type="PROSITE" id="PS51698"/>
    </source>
</evidence>
<dbReference type="InterPro" id="IPR016024">
    <property type="entry name" value="ARM-type_fold"/>
</dbReference>
<dbReference type="Proteomes" id="UP000189703">
    <property type="component" value="Unplaced"/>
</dbReference>
<dbReference type="OrthoDB" id="10064100at2759"/>
<dbReference type="CDD" id="cd16664">
    <property type="entry name" value="RING-Ubox_PUB"/>
    <property type="match status" value="1"/>
</dbReference>
<dbReference type="GeneID" id="104595666"/>
<comment type="catalytic activity">
    <reaction evidence="1">
        <text>S-ubiquitinyl-[E2 ubiquitin-conjugating enzyme]-L-cysteine + [acceptor protein]-L-lysine = [E2 ubiquitin-conjugating enzyme]-L-cysteine + N(6)-ubiquitinyl-[acceptor protein]-L-lysine.</text>
        <dbReference type="EC" id="2.3.2.27"/>
    </reaction>
</comment>
<dbReference type="InterPro" id="IPR045210">
    <property type="entry name" value="RING-Ubox_PUB"/>
</dbReference>
<proteinExistence type="predicted"/>
<evidence type="ECO:0000256" key="3">
    <source>
        <dbReference type="ARBA" id="ARBA00012483"/>
    </source>
</evidence>
<evidence type="ECO:0000256" key="5">
    <source>
        <dbReference type="ARBA" id="ARBA00022786"/>
    </source>
</evidence>
<dbReference type="InterPro" id="IPR011989">
    <property type="entry name" value="ARM-like"/>
</dbReference>
<dbReference type="InterPro" id="IPR003613">
    <property type="entry name" value="Ubox_domain"/>
</dbReference>
<evidence type="ECO:0000256" key="2">
    <source>
        <dbReference type="ARBA" id="ARBA00004906"/>
    </source>
</evidence>
<evidence type="ECO:0000256" key="6">
    <source>
        <dbReference type="SAM" id="MobiDB-lite"/>
    </source>
</evidence>
<dbReference type="PANTHER" id="PTHR23315:SF240">
    <property type="entry name" value="U-BOX DOMAIN-CONTAINING PROTEIN 5"/>
    <property type="match status" value="1"/>
</dbReference>
<evidence type="ECO:0000313" key="9">
    <source>
        <dbReference type="RefSeq" id="XP_019053006.1"/>
    </source>
</evidence>
<dbReference type="AlphaFoldDB" id="A0A1U8Q4Q6"/>
<accession>A0A1U8Q4Q6</accession>
<evidence type="ECO:0000256" key="1">
    <source>
        <dbReference type="ARBA" id="ARBA00000900"/>
    </source>
</evidence>
<sequence>MGKDVAEVTQLLSCSNVKVHRLMCMELMKSVDQILWIFPYIESSRPRCTSGIEALCSINGAIEKAKLLIQYCTEASKLYLISGIINDLRTSEFLLESSEEEVGKVVLELIRKDVSMSGSMETSEAEAFKLAALRLKLTSPKALLIERRAIKKLIDKFHDTEKKERILKYLLYLLRKYGKSYEGDETENATAQYESVHSSEDYICSGAICGQSIDQKNDVEYGYRDARSYKSCTAIPPEEFRCPISSILMHDPVTIASGETFERAWIEKWLNEGNGTCPKTHKKLPHLSITPNYLMKDLICKWCTEHGVTIPSPCSQPIPAAFYSWKTSSSNSIASFGSSLNDAHLRIDVSTVSIDSSDVSYVSDSSHVKVTDSSSFISSQGNCNFHKSQSFESFNSEKISLLLSKLAALPWESQCKAVEDTKKHWKDNYRSCYFVLSNSSVDSLVRFLKCACDVNDTKAQRDGAQVLLALLRETSAIPPLSEEMFHLLVNFLNSEITEEALVIMEVLSSHRHCRSKIVMSGALPSILNMLDTQIREFQAPATRILYNLSLNRDIGSCILSLGCIPKLIPLFSDSLLAGHCIKILNNLCDIEEARKEVAETNGCLTSIAKLLETGNPEEQEYSVTVLLSLCSQCIKYCQMVTDEGVISSLVIISVNGNIGGKEGAMELLRILKDIRHNDHLESLTCHPGLDPDLSRDPAKHSKGKKPSSKAAHFFGRKLVIFSKP</sequence>
<dbReference type="InterPro" id="IPR013083">
    <property type="entry name" value="Znf_RING/FYVE/PHD"/>
</dbReference>
<dbReference type="Pfam" id="PF25598">
    <property type="entry name" value="ARM_PUB"/>
    <property type="match status" value="1"/>
</dbReference>
<keyword evidence="5" id="KW-0833">Ubl conjugation pathway</keyword>
<dbReference type="PROSITE" id="PS51698">
    <property type="entry name" value="U_BOX"/>
    <property type="match status" value="1"/>
</dbReference>
<keyword evidence="4" id="KW-0808">Transferase</keyword>
<dbReference type="GO" id="GO:0016567">
    <property type="term" value="P:protein ubiquitination"/>
    <property type="evidence" value="ECO:0007669"/>
    <property type="project" value="UniProtKB-UniPathway"/>
</dbReference>
<dbReference type="SUPFAM" id="SSF57850">
    <property type="entry name" value="RING/U-box"/>
    <property type="match status" value="1"/>
</dbReference>
<evidence type="ECO:0000313" key="8">
    <source>
        <dbReference type="Proteomes" id="UP000189703"/>
    </source>
</evidence>
<dbReference type="SUPFAM" id="SSF48371">
    <property type="entry name" value="ARM repeat"/>
    <property type="match status" value="1"/>
</dbReference>
<organism evidence="8 9">
    <name type="scientific">Nelumbo nucifera</name>
    <name type="common">Sacred lotus</name>
    <dbReference type="NCBI Taxonomy" id="4432"/>
    <lineage>
        <taxon>Eukaryota</taxon>
        <taxon>Viridiplantae</taxon>
        <taxon>Streptophyta</taxon>
        <taxon>Embryophyta</taxon>
        <taxon>Tracheophyta</taxon>
        <taxon>Spermatophyta</taxon>
        <taxon>Magnoliopsida</taxon>
        <taxon>Proteales</taxon>
        <taxon>Nelumbonaceae</taxon>
        <taxon>Nelumbo</taxon>
    </lineage>
</organism>
<reference evidence="9" key="1">
    <citation type="submission" date="2025-08" db="UniProtKB">
        <authorList>
            <consortium name="RefSeq"/>
        </authorList>
    </citation>
    <scope>IDENTIFICATION</scope>
</reference>
<dbReference type="Gene3D" id="1.25.10.10">
    <property type="entry name" value="Leucine-rich Repeat Variant"/>
    <property type="match status" value="1"/>
</dbReference>
<feature type="region of interest" description="Disordered" evidence="6">
    <location>
        <begin position="686"/>
        <end position="710"/>
    </location>
</feature>
<evidence type="ECO:0000256" key="4">
    <source>
        <dbReference type="ARBA" id="ARBA00022679"/>
    </source>
</evidence>
<feature type="domain" description="U-box" evidence="7">
    <location>
        <begin position="235"/>
        <end position="309"/>
    </location>
</feature>
<dbReference type="SMART" id="SM00504">
    <property type="entry name" value="Ubox"/>
    <property type="match status" value="1"/>
</dbReference>
<dbReference type="Pfam" id="PF04564">
    <property type="entry name" value="U-box"/>
    <property type="match status" value="1"/>
</dbReference>
<dbReference type="RefSeq" id="XP_019053006.1">
    <property type="nucleotide sequence ID" value="XM_019197461.1"/>
</dbReference>
<dbReference type="GO" id="GO:0061630">
    <property type="term" value="F:ubiquitin protein ligase activity"/>
    <property type="evidence" value="ECO:0007669"/>
    <property type="project" value="UniProtKB-EC"/>
</dbReference>
<keyword evidence="8" id="KW-1185">Reference proteome</keyword>
<dbReference type="InterPro" id="IPR058678">
    <property type="entry name" value="ARM_PUB"/>
</dbReference>
<name>A0A1U8Q4Q6_NELNU</name>
<protein>
    <recommendedName>
        <fullName evidence="3">RING-type E3 ubiquitin transferase</fullName>
        <ecNumber evidence="3">2.3.2.27</ecNumber>
    </recommendedName>
</protein>